<protein>
    <submittedName>
        <fullName evidence="1">Uncharacterized protein</fullName>
    </submittedName>
</protein>
<reference evidence="1" key="1">
    <citation type="submission" date="2015-11" db="EMBL/GenBank/DDBJ databases">
        <title>Genomes of Abundant and Widespread Viruses from the Deep Ocean.</title>
        <authorList>
            <person name="Mizuno C.M."/>
            <person name="Ghai R."/>
            <person name="Saghai A."/>
            <person name="Lopez-Garcia P."/>
            <person name="Rodriguez-Valera F."/>
        </authorList>
    </citation>
    <scope>NUCLEOTIDE SEQUENCE</scope>
</reference>
<dbReference type="SUPFAM" id="SSF46785">
    <property type="entry name" value="Winged helix' DNA-binding domain"/>
    <property type="match status" value="1"/>
</dbReference>
<dbReference type="Pfam" id="PF13412">
    <property type="entry name" value="HTH_24"/>
    <property type="match status" value="1"/>
</dbReference>
<proteinExistence type="predicted"/>
<sequence>MTRPNHMIPKSMRVLRVIQNEPDWVTAENLSQKVKLSTGSVASRLRILKAYGKVEYRKGRLCGEWKAL</sequence>
<evidence type="ECO:0000313" key="1">
    <source>
        <dbReference type="EMBL" id="ANO58191.1"/>
    </source>
</evidence>
<dbReference type="AlphaFoldDB" id="A0A1B0Z1W6"/>
<organism evidence="1">
    <name type="scientific">Uncultured marine euryarchaeote</name>
    <dbReference type="NCBI Taxonomy" id="257466"/>
    <lineage>
        <taxon>Archaea</taxon>
        <taxon>Methanobacteriati</taxon>
        <taxon>Methanobacteriota</taxon>
        <taxon>environmental samples</taxon>
    </lineage>
</organism>
<dbReference type="EMBL" id="KT997801">
    <property type="protein sequence ID" value="ANO58191.1"/>
    <property type="molecule type" value="Genomic_DNA"/>
</dbReference>
<dbReference type="InterPro" id="IPR036390">
    <property type="entry name" value="WH_DNA-bd_sf"/>
</dbReference>
<accession>A0A1B0Z1W6</accession>
<name>A0A1B0Z1W6_UNCAR</name>